<gene>
    <name evidence="2" type="ORF">HAND1043_LOCUS969</name>
</gene>
<evidence type="ECO:0000313" key="2">
    <source>
        <dbReference type="EMBL" id="CAD8734478.1"/>
    </source>
</evidence>
<protein>
    <submittedName>
        <fullName evidence="2">Uncharacterized protein</fullName>
    </submittedName>
</protein>
<sequence length="1008" mass="107959">MRGCAAVLLLLAAHLALADGQAVRCPELDKLAPTKGHFISASISWTKDMEGPENSVIFEIVSTWRRNHTWPCNPAVGFTGDDGRPGLGDVVPIVGISVPDATASDPLQRADGQLSSRLVTGDMRPGTQDAANYDIRMKVTSFSMAEDWISGVSYVHHTYSAPYAGKTPFYPAKYVASVDNKETSQPYNTVPWTATFSSCCRQFPTAGGALTFSLETTVDLSDMMGSPRIASLPVLWLSSSVPNEVYLCAVPSAGRMSLTRMSGGTLNDESDDGSAAQWSWEVVAGEGGAQAAFPDPPIPTSVFVSGQCSRVRMSTVYTAAIEGIWDHVKIRSRLGSASATADLQIRVLPTAAAAAAAGVAVPKQRSNPFQCTQTDSCQMTVSLGLPIDGAIGSSETRVFSGGMSFFHEPTAPQTPLEVRYTVTRGGMQTSLMATSDARIKYSTTLSGMDHAGLPRGAELSPMSSVPGAERACSAQVAGCPANDASTSCKYVTGVEVSFSAGAANSRPLQDVPISAEGRDYQAVVGDGDRQVEAMRAGGFQHVVGSDFNGMSGGARVGLWLKRDVEERAITEVRLANSSQVQAAMDAGFHLLDKNLLEQSGRGSLFVMFKRGSSAPILDVRSSPPVTCGECYECDGFWNQTGQLVAANGGYMRVRGESWTPRGVAVVDLWVKKGSEREVRRKFGWTPCTGDDEDWVVCAQGAQTMGALSTPMQCILMRVYPKPPPEFFDGVSLSGAVSRPDEDGVHVAYMGKRIVLQLDIRQRSARLGEDVVIEFAEGGVPQDRDDIGNLITERTPTGIFVTGSPTGGPPAEGEVSVLQTRQTGDNPSQTESQGFVVWTPSPYQGGWSGHVCVRACTEASACPAVRGEGGRLCSPPKCFAVRVERCKWQVQNEDSFTTVAPRFQTSWLQLWYANPMIRHPDFSLQALPSVGGDLINVGRVYKARWDDTVRTVTERFGVTTARLLDLNHDLAVRAMGMEGGVEAMEVDQTVCIIPDSCTIDEPSNSGRNE</sequence>
<proteinExistence type="predicted"/>
<dbReference type="AlphaFoldDB" id="A0A6U4NQ56"/>
<name>A0A6U4NQ56_HEMAN</name>
<feature type="signal peptide" evidence="1">
    <location>
        <begin position="1"/>
        <end position="20"/>
    </location>
</feature>
<accession>A0A6U4NQ56</accession>
<keyword evidence="1" id="KW-0732">Signal</keyword>
<organism evidence="2">
    <name type="scientific">Hemiselmis andersenii</name>
    <name type="common">Cryptophyte alga</name>
    <dbReference type="NCBI Taxonomy" id="464988"/>
    <lineage>
        <taxon>Eukaryota</taxon>
        <taxon>Cryptophyceae</taxon>
        <taxon>Cryptomonadales</taxon>
        <taxon>Hemiselmidaceae</taxon>
        <taxon>Hemiselmis</taxon>
    </lineage>
</organism>
<dbReference type="EMBL" id="HBFK01001715">
    <property type="protein sequence ID" value="CAD8734478.1"/>
    <property type="molecule type" value="Transcribed_RNA"/>
</dbReference>
<reference evidence="2" key="1">
    <citation type="submission" date="2021-01" db="EMBL/GenBank/DDBJ databases">
        <authorList>
            <person name="Corre E."/>
            <person name="Pelletier E."/>
            <person name="Niang G."/>
            <person name="Scheremetjew M."/>
            <person name="Finn R."/>
            <person name="Kale V."/>
            <person name="Holt S."/>
            <person name="Cochrane G."/>
            <person name="Meng A."/>
            <person name="Brown T."/>
            <person name="Cohen L."/>
        </authorList>
    </citation>
    <scope>NUCLEOTIDE SEQUENCE</scope>
    <source>
        <strain evidence="2">CCMP441</strain>
    </source>
</reference>
<feature type="chain" id="PRO_5030160384" evidence="1">
    <location>
        <begin position="21"/>
        <end position="1008"/>
    </location>
</feature>
<evidence type="ECO:0000256" key="1">
    <source>
        <dbReference type="SAM" id="SignalP"/>
    </source>
</evidence>